<dbReference type="EMBL" id="JAMQPL010000081">
    <property type="protein sequence ID" value="MCW7532412.1"/>
    <property type="molecule type" value="Genomic_DNA"/>
</dbReference>
<gene>
    <name evidence="1" type="ORF">ND861_19565</name>
    <name evidence="2" type="ORF">ND862_19510</name>
</gene>
<dbReference type="AlphaFoldDB" id="A0AAW5VU45"/>
<evidence type="ECO:0000313" key="2">
    <source>
        <dbReference type="EMBL" id="MCW7532412.1"/>
    </source>
</evidence>
<keyword evidence="4" id="KW-1185">Reference proteome</keyword>
<dbReference type="RefSeq" id="WP_265353616.1">
    <property type="nucleotide sequence ID" value="NZ_JAMQPL010000081.1"/>
</dbReference>
<organism evidence="2 3">
    <name type="scientific">Leptospira soteropolitanensis</name>
    <dbReference type="NCBI Taxonomy" id="2950025"/>
    <lineage>
        <taxon>Bacteria</taxon>
        <taxon>Pseudomonadati</taxon>
        <taxon>Spirochaetota</taxon>
        <taxon>Spirochaetia</taxon>
        <taxon>Leptospirales</taxon>
        <taxon>Leptospiraceae</taxon>
        <taxon>Leptospira</taxon>
    </lineage>
</organism>
<protein>
    <submittedName>
        <fullName evidence="2">Uncharacterized protein</fullName>
    </submittedName>
</protein>
<name>A0AAW5VU45_9LEPT</name>
<dbReference type="EMBL" id="JAMQPM010000091">
    <property type="protein sequence ID" value="MCW7528564.1"/>
    <property type="molecule type" value="Genomic_DNA"/>
</dbReference>
<evidence type="ECO:0000313" key="3">
    <source>
        <dbReference type="Proteomes" id="UP001208540"/>
    </source>
</evidence>
<evidence type="ECO:0000313" key="4">
    <source>
        <dbReference type="Proteomes" id="UP001208912"/>
    </source>
</evidence>
<comment type="caution">
    <text evidence="2">The sequence shown here is derived from an EMBL/GenBank/DDBJ whole genome shotgun (WGS) entry which is preliminary data.</text>
</comment>
<dbReference type="Proteomes" id="UP001208912">
    <property type="component" value="Unassembled WGS sequence"/>
</dbReference>
<dbReference type="Proteomes" id="UP001208540">
    <property type="component" value="Unassembled WGS sequence"/>
</dbReference>
<proteinExistence type="predicted"/>
<sequence length="84" mass="9617">MKCKKCSSKMYLNERGQGTTGWICPNCGNSFYFHTDSFEPPTSLINPAKYTADELYNKIYSGEIGLNQIPYPERINIESKLNQK</sequence>
<evidence type="ECO:0000313" key="1">
    <source>
        <dbReference type="EMBL" id="MCW7528564.1"/>
    </source>
</evidence>
<reference evidence="2 4" key="1">
    <citation type="submission" date="2022-06" db="EMBL/GenBank/DDBJ databases">
        <title>Leptospira isolates from biofilms formed at urban environments.</title>
        <authorList>
            <person name="Ribeiro P.S."/>
            <person name="Sousa T."/>
            <person name="Carvalho N."/>
            <person name="Aburjaile F."/>
            <person name="Neves F."/>
            <person name="Oliveira D."/>
            <person name="Blanco L."/>
            <person name="Lima J."/>
            <person name="Costa F."/>
            <person name="Brenig B."/>
            <person name="Soares S."/>
            <person name="Ramos R."/>
            <person name="Goes-Neto A."/>
            <person name="Matiuzzi M."/>
            <person name="Azevedo V."/>
            <person name="Ristow P."/>
        </authorList>
    </citation>
    <scope>NUCLEOTIDE SEQUENCE</scope>
    <source>
        <strain evidence="1 4">VSF19</strain>
        <strain evidence="2">VSF20</strain>
    </source>
</reference>
<accession>A0AAW5VU45</accession>